<comment type="caution">
    <text evidence="4">The sequence shown here is derived from an EMBL/GenBank/DDBJ whole genome shotgun (WGS) entry which is preliminary data.</text>
</comment>
<evidence type="ECO:0000313" key="5">
    <source>
        <dbReference type="Proteomes" id="UP000469558"/>
    </source>
</evidence>
<name>A0A8T9CGI5_9HELO</name>
<dbReference type="PANTHER" id="PTHR10366:SF564">
    <property type="entry name" value="STEROL-4-ALPHA-CARBOXYLATE 3-DEHYDROGENASE, DECARBOXYLATING"/>
    <property type="match status" value="1"/>
</dbReference>
<reference evidence="4 5" key="1">
    <citation type="submission" date="2018-05" db="EMBL/GenBank/DDBJ databases">
        <title>Genome sequencing and assembly of the regulated plant pathogen Lachnellula willkommii and related sister species for the development of diagnostic species identification markers.</title>
        <authorList>
            <person name="Giroux E."/>
            <person name="Bilodeau G."/>
        </authorList>
    </citation>
    <scope>NUCLEOTIDE SEQUENCE [LARGE SCALE GENOMIC DNA]</scope>
    <source>
        <strain evidence="4 5">CBS 268.59</strain>
    </source>
</reference>
<dbReference type="PANTHER" id="PTHR10366">
    <property type="entry name" value="NAD DEPENDENT EPIMERASE/DEHYDRATASE"/>
    <property type="match status" value="1"/>
</dbReference>
<protein>
    <submittedName>
        <fullName evidence="4">NADPH-dependent methylglyoxal reductase GRE2</fullName>
    </submittedName>
</protein>
<dbReference type="Pfam" id="PF01370">
    <property type="entry name" value="Epimerase"/>
    <property type="match status" value="1"/>
</dbReference>
<proteinExistence type="inferred from homology"/>
<organism evidence="4 5">
    <name type="scientific">Lachnellula suecica</name>
    <dbReference type="NCBI Taxonomy" id="602035"/>
    <lineage>
        <taxon>Eukaryota</taxon>
        <taxon>Fungi</taxon>
        <taxon>Dikarya</taxon>
        <taxon>Ascomycota</taxon>
        <taxon>Pezizomycotina</taxon>
        <taxon>Leotiomycetes</taxon>
        <taxon>Helotiales</taxon>
        <taxon>Lachnaceae</taxon>
        <taxon>Lachnellula</taxon>
    </lineage>
</organism>
<dbReference type="CDD" id="cd05227">
    <property type="entry name" value="AR_SDR_e"/>
    <property type="match status" value="1"/>
</dbReference>
<evidence type="ECO:0000256" key="2">
    <source>
        <dbReference type="ARBA" id="ARBA00023445"/>
    </source>
</evidence>
<dbReference type="GO" id="GO:0016616">
    <property type="term" value="F:oxidoreductase activity, acting on the CH-OH group of donors, NAD or NADP as acceptor"/>
    <property type="evidence" value="ECO:0007669"/>
    <property type="project" value="TreeGrafter"/>
</dbReference>
<dbReference type="AlphaFoldDB" id="A0A8T9CGI5"/>
<keyword evidence="1" id="KW-0560">Oxidoreductase</keyword>
<comment type="similarity">
    <text evidence="2">Belongs to the NAD(P)-dependent epimerase/dehydratase family. Dihydroflavonol-4-reductase subfamily.</text>
</comment>
<accession>A0A8T9CGI5</accession>
<keyword evidence="5" id="KW-1185">Reference proteome</keyword>
<dbReference type="Gene3D" id="3.40.50.720">
    <property type="entry name" value="NAD(P)-binding Rossmann-like Domain"/>
    <property type="match status" value="1"/>
</dbReference>
<dbReference type="EMBL" id="QGMK01000072">
    <property type="protein sequence ID" value="TVY84581.1"/>
    <property type="molecule type" value="Genomic_DNA"/>
</dbReference>
<sequence>MIQIVPRCNVAVKVLLLEMSTLASTTVLVTGGSGYIGSYVILALLSQGYTVRTTVRSLSREASTRTALSNGGATASDLARLSFVAASLEHDEGWAEALKGCTYVQHVASPAPAELPKHEDDLIIPARDGTLRVLKNAAAAGVKRVVLTSSSGAIEYGHPPQKQHFTEEDWTILDGTRKVAPYLKSKTLAERAAWDFMASSKATSKMELVAINPVFVFGPVLGADFSGSVEVIKKLMDGSLPGCPDLFFDIVDVRDVASLHVLAMTKTEVAGQRYFAANSDQVTSMVQLGQIIRANRPKDAKKVPTIQIPNFLVHALSFFDKAVRVILPDLGQVRKASNKKACEAFGWQPRGTQESVLDTADSLVKHKII</sequence>
<dbReference type="SUPFAM" id="SSF51735">
    <property type="entry name" value="NAD(P)-binding Rossmann-fold domains"/>
    <property type="match status" value="1"/>
</dbReference>
<dbReference type="Proteomes" id="UP000469558">
    <property type="component" value="Unassembled WGS sequence"/>
</dbReference>
<dbReference type="InterPro" id="IPR050425">
    <property type="entry name" value="NAD(P)_dehydrat-like"/>
</dbReference>
<evidence type="ECO:0000313" key="4">
    <source>
        <dbReference type="EMBL" id="TVY84581.1"/>
    </source>
</evidence>
<evidence type="ECO:0000259" key="3">
    <source>
        <dbReference type="Pfam" id="PF01370"/>
    </source>
</evidence>
<dbReference type="InterPro" id="IPR001509">
    <property type="entry name" value="Epimerase_deHydtase"/>
</dbReference>
<dbReference type="FunFam" id="3.40.50.720:FF:000336">
    <property type="entry name" value="Aldehyde reductase"/>
    <property type="match status" value="1"/>
</dbReference>
<feature type="domain" description="NAD-dependent epimerase/dehydratase" evidence="3">
    <location>
        <begin position="27"/>
        <end position="271"/>
    </location>
</feature>
<evidence type="ECO:0000256" key="1">
    <source>
        <dbReference type="ARBA" id="ARBA00023002"/>
    </source>
</evidence>
<dbReference type="OrthoDB" id="2735536at2759"/>
<gene>
    <name evidence="4" type="primary">GRE2</name>
    <name evidence="4" type="ORF">LSUE1_G000660</name>
</gene>
<dbReference type="InterPro" id="IPR036291">
    <property type="entry name" value="NAD(P)-bd_dom_sf"/>
</dbReference>